<organism evidence="2">
    <name type="scientific">Conus betulinus</name>
    <name type="common">Beech cone</name>
    <dbReference type="NCBI Taxonomy" id="89764"/>
    <lineage>
        <taxon>Eukaryota</taxon>
        <taxon>Metazoa</taxon>
        <taxon>Spiralia</taxon>
        <taxon>Lophotrochozoa</taxon>
        <taxon>Mollusca</taxon>
        <taxon>Gastropoda</taxon>
        <taxon>Caenogastropoda</taxon>
        <taxon>Neogastropoda</taxon>
        <taxon>Conoidea</taxon>
        <taxon>Conidae</taxon>
        <taxon>Conus</taxon>
        <taxon>Dendroconus</taxon>
    </lineage>
</organism>
<name>A0A142C1P4_CONBE</name>
<sequence>MHLSLARTAVLMLLLLFALGNFVGVQPEQMTRDVDNGQLTDNRDDLQSQWKPMSLFKSLDKRGSCGGTCTDSTYCPSECNACFTAKCTAM</sequence>
<feature type="signal peptide" evidence="1">
    <location>
        <begin position="1"/>
        <end position="27"/>
    </location>
</feature>
<keyword evidence="1" id="KW-0732">Signal</keyword>
<accession>A0A142C1P4</accession>
<feature type="chain" id="PRO_5007493465" evidence="1">
    <location>
        <begin position="28"/>
        <end position="90"/>
    </location>
</feature>
<dbReference type="AlphaFoldDB" id="A0A142C1P4"/>
<evidence type="ECO:0000256" key="1">
    <source>
        <dbReference type="SAM" id="SignalP"/>
    </source>
</evidence>
<reference evidence="2" key="1">
    <citation type="submission" date="2015-12" db="EMBL/GenBank/DDBJ databases">
        <title>High throughput identification of novel conotoxins from the Chinese tubular cone snail Conus betulinus by multitranscriptome sequencing.</title>
        <authorList>
            <person name="Ruan Z."/>
            <person name="Peng C."/>
            <person name="Shi Q."/>
            <person name="Yao G."/>
            <person name="Gao B.-M."/>
        </authorList>
    </citation>
    <scope>NUCLEOTIDE SEQUENCE</scope>
</reference>
<evidence type="ECO:0000313" key="2">
    <source>
        <dbReference type="EMBL" id="AMP44745.1"/>
    </source>
</evidence>
<dbReference type="EMBL" id="KU563997">
    <property type="protein sequence ID" value="AMP44745.1"/>
    <property type="molecule type" value="mRNA"/>
</dbReference>
<protein>
    <submittedName>
        <fullName evidence="2">Conotoxin</fullName>
    </submittedName>
</protein>
<proteinExistence type="evidence at transcript level"/>